<evidence type="ECO:0000256" key="3">
    <source>
        <dbReference type="ARBA" id="ARBA00022692"/>
    </source>
</evidence>
<dbReference type="GO" id="GO:0016020">
    <property type="term" value="C:membrane"/>
    <property type="evidence" value="ECO:0007669"/>
    <property type="project" value="UniProtKB-SubCell"/>
</dbReference>
<dbReference type="InterPro" id="IPR015943">
    <property type="entry name" value="WD40/YVTN_repeat-like_dom_sf"/>
</dbReference>
<feature type="transmembrane region" description="Helical" evidence="8">
    <location>
        <begin position="600"/>
        <end position="621"/>
    </location>
</feature>
<dbReference type="PANTHER" id="PTHR45820:SF5">
    <property type="entry name" value="DIFFUSION FACILITATOR FAMILY METAL ION TRANSPORTER, PUTATIVE-RELATED"/>
    <property type="match status" value="1"/>
</dbReference>
<dbReference type="SUPFAM" id="SSF50978">
    <property type="entry name" value="WD40 repeat-like"/>
    <property type="match status" value="1"/>
</dbReference>
<dbReference type="InterPro" id="IPR058533">
    <property type="entry name" value="Cation_efflux_TM"/>
</dbReference>
<keyword evidence="5 8" id="KW-1133">Transmembrane helix</keyword>
<feature type="transmembrane region" description="Helical" evidence="8">
    <location>
        <begin position="562"/>
        <end position="580"/>
    </location>
</feature>
<keyword evidence="6 8" id="KW-0472">Membrane</keyword>
<evidence type="ECO:0000256" key="7">
    <source>
        <dbReference type="SAM" id="MobiDB-lite"/>
    </source>
</evidence>
<dbReference type="Gene3D" id="2.130.10.10">
    <property type="entry name" value="YVTN repeat-like/Quinoprotein amine dehydrogenase"/>
    <property type="match status" value="1"/>
</dbReference>
<organism evidence="10 11">
    <name type="scientific">Wallemia mellicola</name>
    <dbReference type="NCBI Taxonomy" id="1708541"/>
    <lineage>
        <taxon>Eukaryota</taxon>
        <taxon>Fungi</taxon>
        <taxon>Dikarya</taxon>
        <taxon>Basidiomycota</taxon>
        <taxon>Wallemiomycotina</taxon>
        <taxon>Wallemiomycetes</taxon>
        <taxon>Wallemiales</taxon>
        <taxon>Wallemiaceae</taxon>
        <taxon>Wallemia</taxon>
    </lineage>
</organism>
<dbReference type="InterPro" id="IPR027469">
    <property type="entry name" value="Cation_efflux_TMD_sf"/>
</dbReference>
<comment type="subcellular location">
    <subcellularLocation>
        <location evidence="1">Membrane</location>
        <topology evidence="1">Multi-pass membrane protein</topology>
    </subcellularLocation>
</comment>
<feature type="transmembrane region" description="Helical" evidence="8">
    <location>
        <begin position="531"/>
        <end position="550"/>
    </location>
</feature>
<keyword evidence="4" id="KW-0862">Zinc</keyword>
<accession>A0A4T0TEH0</accession>
<dbReference type="Gene3D" id="1.20.1510.10">
    <property type="entry name" value="Cation efflux protein transmembrane domain"/>
    <property type="match status" value="1"/>
</dbReference>
<evidence type="ECO:0000256" key="4">
    <source>
        <dbReference type="ARBA" id="ARBA00022833"/>
    </source>
</evidence>
<feature type="compositionally biased region" description="Basic residues" evidence="7">
    <location>
        <begin position="657"/>
        <end position="672"/>
    </location>
</feature>
<dbReference type="NCBIfam" id="TIGR01297">
    <property type="entry name" value="CDF"/>
    <property type="match status" value="1"/>
</dbReference>
<sequence>MLIPWRAAVDISRRANLFPYDKDVDQPSTNKDDVRNWLEAFSKHDWRRLPDHEGIEYLPQQPPIKLSAGTLHSQKDYTFDRFTHVSLEEISSSPGCIFNAGGPVIALDWCKTRRLSHPLKKSYVAISTSSSNQSVNGIGAQDLKSYKSSIQIWGHLPTHIPDPAQPQNIVSAKAQLLAVLCTNKGLPIDLKFAPTDAPDMEYDDPSHCTAGALAVTFNNGEVDVAVLPDFDLLRSFYGASDDEVLYLDFIPTLSIEKPKTKGLSLEWASSNRLAVGFSNGIQFDKDNRLFAHSPTFQYTKLVVDKDLTQLVTSGYDGSIFISDLRIAGSGNNGGTSMFDHSRSLVYSISYHIFASSIVTTNFDDNIQLIGLLGTDYKRASNFAEFRSPVWNIATSTCHPFVAICGANGHVEINNPVAVMESRYKRKNINFSTDVYGIEYGRSEDKYRMIDNLSPADNKLGATKEKAKPTKKEIEREELGKYASAFPTESGVKCLAWNPDVNRSAVLASGMLSGLKLSLSVARPSSIVMKKFGIVLAISCVFFVSELVVGLKTRSLALIADSFHYLSDLVAYIIAFTAAYLREHGKRLPGWTYGWHRAELVGAFFNGVFLLGLALSIFLQSIERFFNPETVDQPLAVIVLGAVGLALNIVSAAFVHDHHGHSHGHSHSKGHDHKHGDEEGDDEENAGLLSRHSHDGHNHDDEHNEVHPDSESENLHQMHNHVRLPPPIDPHGDLDDYSREEDSATYRASIAAIPQARTLSQHKIVDSNSCQDPYSKFGRLQVDLQTKQENVWIPYDKDCQPPRLMASLLNNLDLDNHWSPASSPSTHSQDFEDISFVKNKTVLVVGDSIARETVRYFCELLGEDVVNLNDDHPWSPFKEYTSGERTRRRAPRESSLPNVCYIPSIDFMIIQMFHFGLDQEEFFKDKEQYNPPNNFEDRLKVHGRDVFDYIHNDKNPPEMFEGAVPRKTPKPDLVEVSSTLWDLARFAKIDINKNTSTLTDLEEDRLDFYMNRMTDVLDTTLEEFPDSQLVWRTSHYPSDCNNNKLDWIGRDLARLEQEREHQNKPYFHSNRLFQLEQATRHVLSQPDYQDQVRINEWGHLMFGQHAHQIDQLHPSMLPGGWLWGDTMLYELRRAVELASYY</sequence>
<dbReference type="AlphaFoldDB" id="A0A4T0TEH0"/>
<dbReference type="GO" id="GO:0006882">
    <property type="term" value="P:intracellular zinc ion homeostasis"/>
    <property type="evidence" value="ECO:0007669"/>
    <property type="project" value="TreeGrafter"/>
</dbReference>
<evidence type="ECO:0000256" key="5">
    <source>
        <dbReference type="ARBA" id="ARBA00022989"/>
    </source>
</evidence>
<feature type="domain" description="Cation efflux protein transmembrane" evidence="9">
    <location>
        <begin position="533"/>
        <end position="658"/>
    </location>
</feature>
<evidence type="ECO:0000313" key="10">
    <source>
        <dbReference type="EMBL" id="TIC63775.1"/>
    </source>
</evidence>
<dbReference type="Pfam" id="PF01545">
    <property type="entry name" value="Cation_efflux"/>
    <property type="match status" value="1"/>
</dbReference>
<dbReference type="Proteomes" id="UP000310708">
    <property type="component" value="Unassembled WGS sequence"/>
</dbReference>
<feature type="compositionally biased region" description="Basic and acidic residues" evidence="7">
    <location>
        <begin position="691"/>
        <end position="713"/>
    </location>
</feature>
<protein>
    <submittedName>
        <fullName evidence="10">Cation efflux protein</fullName>
    </submittedName>
</protein>
<dbReference type="GO" id="GO:0005385">
    <property type="term" value="F:zinc ion transmembrane transporter activity"/>
    <property type="evidence" value="ECO:0007669"/>
    <property type="project" value="TreeGrafter"/>
</dbReference>
<dbReference type="PANTHER" id="PTHR45820">
    <property type="entry name" value="FI23527P1"/>
    <property type="match status" value="1"/>
</dbReference>
<evidence type="ECO:0000256" key="2">
    <source>
        <dbReference type="ARBA" id="ARBA00008873"/>
    </source>
</evidence>
<evidence type="ECO:0000313" key="11">
    <source>
        <dbReference type="Proteomes" id="UP000310708"/>
    </source>
</evidence>
<evidence type="ECO:0000259" key="9">
    <source>
        <dbReference type="Pfam" id="PF01545"/>
    </source>
</evidence>
<keyword evidence="3 8" id="KW-0812">Transmembrane</keyword>
<gene>
    <name evidence="10" type="ORF">E3Q01_03173</name>
</gene>
<comment type="similarity">
    <text evidence="2">Belongs to the cation diffusion facilitator (CDF) transporter (TC 2.A.4) family. SLC30A subfamily.</text>
</comment>
<comment type="caution">
    <text evidence="10">The sequence shown here is derived from an EMBL/GenBank/DDBJ whole genome shotgun (WGS) entry which is preliminary data.</text>
</comment>
<proteinExistence type="inferred from homology"/>
<dbReference type="InterPro" id="IPR036322">
    <property type="entry name" value="WD40_repeat_dom_sf"/>
</dbReference>
<feature type="region of interest" description="Disordered" evidence="7">
    <location>
        <begin position="657"/>
        <end position="713"/>
    </location>
</feature>
<reference evidence="10 11" key="1">
    <citation type="submission" date="2019-03" db="EMBL/GenBank/DDBJ databases">
        <title>Sequencing 25 genomes of Wallemia mellicola.</title>
        <authorList>
            <person name="Gostincar C."/>
        </authorList>
    </citation>
    <scope>NUCLEOTIDE SEQUENCE [LARGE SCALE GENOMIC DNA]</scope>
    <source>
        <strain evidence="10 11">EXF-757</strain>
    </source>
</reference>
<name>A0A4T0TEH0_9BASI</name>
<dbReference type="InterPro" id="IPR002524">
    <property type="entry name" value="Cation_efflux"/>
</dbReference>
<dbReference type="EMBL" id="SPRX01000042">
    <property type="protein sequence ID" value="TIC63775.1"/>
    <property type="molecule type" value="Genomic_DNA"/>
</dbReference>
<feature type="transmembrane region" description="Helical" evidence="8">
    <location>
        <begin position="633"/>
        <end position="654"/>
    </location>
</feature>
<evidence type="ECO:0000256" key="1">
    <source>
        <dbReference type="ARBA" id="ARBA00004141"/>
    </source>
</evidence>
<evidence type="ECO:0000256" key="8">
    <source>
        <dbReference type="SAM" id="Phobius"/>
    </source>
</evidence>
<dbReference type="SUPFAM" id="SSF161111">
    <property type="entry name" value="Cation efflux protein transmembrane domain-like"/>
    <property type="match status" value="1"/>
</dbReference>
<evidence type="ECO:0000256" key="6">
    <source>
        <dbReference type="ARBA" id="ARBA00023136"/>
    </source>
</evidence>